<dbReference type="EMBL" id="BAABDQ010000076">
    <property type="protein sequence ID" value="GAA3625013.1"/>
    <property type="molecule type" value="Genomic_DNA"/>
</dbReference>
<dbReference type="PRINTS" id="PR00420">
    <property type="entry name" value="RNGMNOXGNASE"/>
</dbReference>
<evidence type="ECO:0000256" key="2">
    <source>
        <dbReference type="SAM" id="MobiDB-lite"/>
    </source>
</evidence>
<dbReference type="Gene3D" id="3.30.70.2450">
    <property type="match status" value="1"/>
</dbReference>
<dbReference type="Gene3D" id="3.50.50.60">
    <property type="entry name" value="FAD/NAD(P)-binding domain"/>
    <property type="match status" value="1"/>
</dbReference>
<comment type="caution">
    <text evidence="4">The sequence shown here is derived from an EMBL/GenBank/DDBJ whole genome shotgun (WGS) entry which is preliminary data.</text>
</comment>
<dbReference type="InterPro" id="IPR002938">
    <property type="entry name" value="FAD-bd"/>
</dbReference>
<dbReference type="InterPro" id="IPR036188">
    <property type="entry name" value="FAD/NAD-bd_sf"/>
</dbReference>
<keyword evidence="1" id="KW-0560">Oxidoreductase</keyword>
<evidence type="ECO:0000313" key="4">
    <source>
        <dbReference type="EMBL" id="GAA3625013.1"/>
    </source>
</evidence>
<accession>A0ABP7A505</accession>
<reference evidence="5" key="1">
    <citation type="journal article" date="2019" name="Int. J. Syst. Evol. Microbiol.">
        <title>The Global Catalogue of Microorganisms (GCM) 10K type strain sequencing project: providing services to taxonomists for standard genome sequencing and annotation.</title>
        <authorList>
            <consortium name="The Broad Institute Genomics Platform"/>
            <consortium name="The Broad Institute Genome Sequencing Center for Infectious Disease"/>
            <person name="Wu L."/>
            <person name="Ma J."/>
        </authorList>
    </citation>
    <scope>NUCLEOTIDE SEQUENCE [LARGE SCALE GENOMIC DNA]</scope>
    <source>
        <strain evidence="5">JCM 17326</strain>
    </source>
</reference>
<sequence length="613" mass="66765">MNVVPVLVVGAGPTGITAATLLARRGIQSLIVDPHPNVYPLPRAVHLDDEVMRILQEVGVADEFAAISRPALGMRLMDGELRTITEFRRDRLEGHHGWPQANMFDQPDLEALLRANLSRHPQAELRPGTEVVHIEPGLLGDPIRVRLRDVASRRVWQVQAHAVLGCDGANGITRESIGARMRDLRFAERWLVVDVRCAVPLQIWDGIHQVCDPERAATFMRIGADRYRWEFRVRPGETESELVESLPQLLAPWTRGVPQDELQVLRKATYTFRAQVADRWRKGRVFLLGDAAHLTPPFIGQGMGAGLRDAANLVWKLAMVLSEGGDERLLDTYQAERGPHVTRMIRLAVTIGRAMIGGRASPDGAAPFGGRERGGGRRAGATLRRMLLAQAGRVPAIHAITTRSTSPRLRRGLLVRPHRVPVWRDLAGTLPPQPWVTVDGECHRLDDVLGNSFAIIALGPIDPELASLARRLRAPIVRVRPATSGGRERHGAPIPADRPGEQTVIDEGALTSWLLDAGAGAVLLRPDRAVLAAAPLPQRAARIGTGAGAEIARDAAVWLQLLPPTRTAPTRSTPASKTPTAPNRTAPTHTTSPETTPDPTTSAPTSRSTGARR</sequence>
<protein>
    <submittedName>
        <fullName evidence="4">Bifunctional 3-(3-hydroxy-phenyl)propionate/3-hydroxycinnamic acid hydroxylase</fullName>
    </submittedName>
</protein>
<dbReference type="RefSeq" id="WP_345580476.1">
    <property type="nucleotide sequence ID" value="NZ_BAABDQ010000076.1"/>
</dbReference>
<feature type="region of interest" description="Disordered" evidence="2">
    <location>
        <begin position="564"/>
        <end position="613"/>
    </location>
</feature>
<dbReference type="SUPFAM" id="SSF51905">
    <property type="entry name" value="FAD/NAD(P)-binding domain"/>
    <property type="match status" value="1"/>
</dbReference>
<proteinExistence type="predicted"/>
<evidence type="ECO:0000259" key="3">
    <source>
        <dbReference type="Pfam" id="PF01494"/>
    </source>
</evidence>
<feature type="domain" description="FAD-binding" evidence="3">
    <location>
        <begin position="4"/>
        <end position="346"/>
    </location>
</feature>
<gene>
    <name evidence="4" type="ORF">GCM10022419_133240</name>
</gene>
<dbReference type="Proteomes" id="UP001500630">
    <property type="component" value="Unassembled WGS sequence"/>
</dbReference>
<dbReference type="PANTHER" id="PTHR43476">
    <property type="entry name" value="3-(3-HYDROXY-PHENYL)PROPIONATE/3-HYDROXYCINNAMIC ACID HYDROXYLASE"/>
    <property type="match status" value="1"/>
</dbReference>
<keyword evidence="5" id="KW-1185">Reference proteome</keyword>
<dbReference type="NCBIfam" id="NF004829">
    <property type="entry name" value="PRK06183.1-3"/>
    <property type="match status" value="1"/>
</dbReference>
<feature type="compositionally biased region" description="Low complexity" evidence="2">
    <location>
        <begin position="584"/>
        <end position="613"/>
    </location>
</feature>
<evidence type="ECO:0000256" key="1">
    <source>
        <dbReference type="ARBA" id="ARBA00023002"/>
    </source>
</evidence>
<evidence type="ECO:0000313" key="5">
    <source>
        <dbReference type="Proteomes" id="UP001500630"/>
    </source>
</evidence>
<name>A0ABP7A505_9ACTN</name>
<feature type="compositionally biased region" description="Low complexity" evidence="2">
    <location>
        <begin position="564"/>
        <end position="576"/>
    </location>
</feature>
<dbReference type="PANTHER" id="PTHR43476:SF3">
    <property type="entry name" value="FAD-BINDING MONOOXYGENASE"/>
    <property type="match status" value="1"/>
</dbReference>
<feature type="region of interest" description="Disordered" evidence="2">
    <location>
        <begin position="482"/>
        <end position="502"/>
    </location>
</feature>
<dbReference type="Pfam" id="PF01494">
    <property type="entry name" value="FAD_binding_3"/>
    <property type="match status" value="1"/>
</dbReference>
<organism evidence="4 5">
    <name type="scientific">Nonomuraea rosea</name>
    <dbReference type="NCBI Taxonomy" id="638574"/>
    <lineage>
        <taxon>Bacteria</taxon>
        <taxon>Bacillati</taxon>
        <taxon>Actinomycetota</taxon>
        <taxon>Actinomycetes</taxon>
        <taxon>Streptosporangiales</taxon>
        <taxon>Streptosporangiaceae</taxon>
        <taxon>Nonomuraea</taxon>
    </lineage>
</organism>
<dbReference type="InterPro" id="IPR050631">
    <property type="entry name" value="PheA/TfdB_FAD_monoxygenase"/>
</dbReference>